<accession>A0A0N5BAF1</accession>
<dbReference type="SUPFAM" id="SSF81837">
    <property type="entry name" value="BEACH domain"/>
    <property type="match status" value="1"/>
</dbReference>
<dbReference type="Pfam" id="PF02138">
    <property type="entry name" value="Beach"/>
    <property type="match status" value="1"/>
</dbReference>
<feature type="domain" description="BEACH" evidence="2">
    <location>
        <begin position="238"/>
        <end position="505"/>
    </location>
</feature>
<sequence>MDRLTTLSLADKAKTLSSGNHTITVNDVPYHIKIESLLLSIDSNKNIKKMMFDYFTHIMNNSAKEGICENKIIQLTHNETKCHENLFSPTDSIFELSKHLSISWYDDTINDENLKFLWRPLSTQTQLFPLICIIKTTKEYLFVNLVDHEFIYNVKKISLFSHQNYDIFSQQFHLIICQMLNIFYSLSKKGIFPVYSLNNFIANSNLWLQLNLIDIISSISNDYIDLEKKTASSSVIVDINENSCALEEITKLWKHRKISNFDYIMKLNEFSGRSKDELNYYPIMPWVCDFTSKTGGWRCLDKTKYRIVKGDDQLKEQYNRLPSHHIPELLSDICVMSYRARVESKEKLCQIVRRKWEPNEYPRSIEKMYSWSPDECIPEFYIDPKVFCSVHEDMNDLELPYWAKTGEEFIKWHKDMLESEEVSENLHKWIDLTFGYLLTGKNAVDALNVHLSYIRKTDDMIRTHGVVQLFTSPHPKRFRQSMIGEIIEFLPLYNDYLPNDENLSVYKEGETFNLKKLLADIYSSKDFVPSYVENSLISIAVCIIELCLSENCRDLLDNAPFEKRLKRARFLFNDCFYKLPRNLTSTLKKFLFNNIPSTITNNPLELQNPLINHFNLSESAYVANLLLLRYYSIKYKWKISVIRNEKEKSKELIKNQVDILWELIGIEGLDLLWINLFISLISINEHALSVCFLLFSRITTCNKIHHPKLIDAVKKLFDDFDLQHDPSIIKLLDRRFLLQLCIRFGTRIFTKTFLKPIVKKILYSSDPGVITVAKESSIWLAKRFGPIITVSILIPELLKLFEHCYTKTEDIFEVNLDVVGNGDENVCNITDVLVEIIVMYGPSIIVNCFIPFFKQTFLQISTQRLLQSQESLIISSNHFLSIMCNCLFDNQLMDNLNIIINDILLPAVKILTSSVITFSSTSSRRLYASKLLKWLHLLSYRIGLENVQRFMQHIIQQLFCNFPLIYSFNEIEGIVADTKNTTPQLLSIFDAKFAKLCLHIFSQICGNRFIQYSLPDSQLIIRLAGGKPSLLSTSLSSTSFSSSPGASFLESQMNPLKSYNSVENSSETINLPSHHSTASGTNLYDRISNESYSQLTNNYVLALEKIIESSPSSVDFHQIPLSTYQGHQGSIKKICIMDNENCFISASSDKTIKLWSIKSSEDISQCQWSYKNHSKSLYDASIIANGGLIASTDGILNIWDPFKGCTLSTLDWYKTGNKQCVPITNLSPLTNYTMCLSSTSDVLIKLCDVRIGNYIYHISPVNITNNSSQYNVKAMALSQCESKIVASLYNGSIVLCDIRTGKIISLSMQSHSDCYQIEWISGTMFACLFTDHHTSIWTIYPRLRLLNKLTENATTIIPENFYVSKQFMTLHSMNRVKIYTDNETCEIEKKIRSDEIASIVCAGARLCMNKMWLFGTSNGIIKLYM</sequence>
<dbReference type="SMART" id="SM01026">
    <property type="entry name" value="Beach"/>
    <property type="match status" value="1"/>
</dbReference>
<keyword evidence="1" id="KW-0853">WD repeat</keyword>
<dbReference type="InterPro" id="IPR015943">
    <property type="entry name" value="WD40/YVTN_repeat-like_dom_sf"/>
</dbReference>
<dbReference type="STRING" id="174720.A0A0N5BAF1"/>
<dbReference type="SUPFAM" id="SSF50978">
    <property type="entry name" value="WD40 repeat-like"/>
    <property type="match status" value="1"/>
</dbReference>
<dbReference type="PROSITE" id="PS50082">
    <property type="entry name" value="WD_REPEATS_2"/>
    <property type="match status" value="1"/>
</dbReference>
<organism evidence="3 4">
    <name type="scientific">Strongyloides papillosus</name>
    <name type="common">Intestinal threadworm</name>
    <dbReference type="NCBI Taxonomy" id="174720"/>
    <lineage>
        <taxon>Eukaryota</taxon>
        <taxon>Metazoa</taxon>
        <taxon>Ecdysozoa</taxon>
        <taxon>Nematoda</taxon>
        <taxon>Chromadorea</taxon>
        <taxon>Rhabditida</taxon>
        <taxon>Tylenchina</taxon>
        <taxon>Panagrolaimomorpha</taxon>
        <taxon>Strongyloidoidea</taxon>
        <taxon>Strongyloididae</taxon>
        <taxon>Strongyloides</taxon>
    </lineage>
</organism>
<dbReference type="InterPro" id="IPR036372">
    <property type="entry name" value="BEACH_dom_sf"/>
</dbReference>
<dbReference type="Pfam" id="PF00400">
    <property type="entry name" value="WD40"/>
    <property type="match status" value="1"/>
</dbReference>
<dbReference type="InterPro" id="IPR001680">
    <property type="entry name" value="WD40_rpt"/>
</dbReference>
<protein>
    <submittedName>
        <fullName evidence="4">BEACH domain-containing protein</fullName>
    </submittedName>
</protein>
<feature type="repeat" description="WD" evidence="1">
    <location>
        <begin position="1124"/>
        <end position="1165"/>
    </location>
</feature>
<dbReference type="InterPro" id="IPR000409">
    <property type="entry name" value="BEACH_dom"/>
</dbReference>
<dbReference type="SMART" id="SM00320">
    <property type="entry name" value="WD40"/>
    <property type="match status" value="4"/>
</dbReference>
<keyword evidence="3" id="KW-1185">Reference proteome</keyword>
<dbReference type="PROSITE" id="PS50197">
    <property type="entry name" value="BEACH"/>
    <property type="match status" value="1"/>
</dbReference>
<dbReference type="PANTHER" id="PTHR46866:SF1">
    <property type="entry name" value="GH12955P"/>
    <property type="match status" value="1"/>
</dbReference>
<dbReference type="WBParaSite" id="SPAL_0000302100.1">
    <property type="protein sequence ID" value="SPAL_0000302100.1"/>
    <property type="gene ID" value="SPAL_0000302100"/>
</dbReference>
<proteinExistence type="predicted"/>
<reference evidence="4" key="1">
    <citation type="submission" date="2017-02" db="UniProtKB">
        <authorList>
            <consortium name="WormBaseParasite"/>
        </authorList>
    </citation>
    <scope>IDENTIFICATION</scope>
</reference>
<dbReference type="PROSITE" id="PS50294">
    <property type="entry name" value="WD_REPEATS_REGION"/>
    <property type="match status" value="1"/>
</dbReference>
<evidence type="ECO:0000313" key="3">
    <source>
        <dbReference type="Proteomes" id="UP000046392"/>
    </source>
</evidence>
<evidence type="ECO:0000313" key="4">
    <source>
        <dbReference type="WBParaSite" id="SPAL_0000302100.1"/>
    </source>
</evidence>
<dbReference type="Gene3D" id="1.10.1540.10">
    <property type="entry name" value="BEACH domain"/>
    <property type="match status" value="1"/>
</dbReference>
<evidence type="ECO:0000259" key="2">
    <source>
        <dbReference type="PROSITE" id="PS50197"/>
    </source>
</evidence>
<evidence type="ECO:0000256" key="1">
    <source>
        <dbReference type="PROSITE-ProRule" id="PRU00221"/>
    </source>
</evidence>
<dbReference type="Gene3D" id="2.130.10.10">
    <property type="entry name" value="YVTN repeat-like/Quinoprotein amine dehydrogenase"/>
    <property type="match status" value="1"/>
</dbReference>
<name>A0A0N5BAF1_STREA</name>
<dbReference type="PANTHER" id="PTHR46866">
    <property type="entry name" value="GH12955P"/>
    <property type="match status" value="1"/>
</dbReference>
<dbReference type="CDD" id="cd06071">
    <property type="entry name" value="Beach"/>
    <property type="match status" value="1"/>
</dbReference>
<dbReference type="InterPro" id="IPR036322">
    <property type="entry name" value="WD40_repeat_dom_sf"/>
</dbReference>
<dbReference type="Proteomes" id="UP000046392">
    <property type="component" value="Unplaced"/>
</dbReference>